<reference evidence="4" key="1">
    <citation type="submission" date="2021-02" db="EMBL/GenBank/DDBJ databases">
        <authorList>
            <person name="Palmer J.M."/>
        </authorList>
    </citation>
    <scope>NUCLEOTIDE SEQUENCE</scope>
    <source>
        <strain evidence="4">SCRP23</strain>
    </source>
</reference>
<dbReference type="Pfam" id="PF15739">
    <property type="entry name" value="TSNAXIP1_N"/>
    <property type="match status" value="1"/>
</dbReference>
<evidence type="ECO:0000256" key="2">
    <source>
        <dbReference type="SAM" id="MobiDB-lite"/>
    </source>
</evidence>
<name>A0A8T1VWU6_9STRA</name>
<keyword evidence="1" id="KW-0175">Coiled coil</keyword>
<dbReference type="Proteomes" id="UP000693981">
    <property type="component" value="Unassembled WGS sequence"/>
</dbReference>
<feature type="region of interest" description="Disordered" evidence="2">
    <location>
        <begin position="1"/>
        <end position="48"/>
    </location>
</feature>
<proteinExistence type="predicted"/>
<dbReference type="AlphaFoldDB" id="A0A8T1VWU6"/>
<dbReference type="InterPro" id="IPR032755">
    <property type="entry name" value="TSNAXIP1_N"/>
</dbReference>
<comment type="caution">
    <text evidence="4">The sequence shown here is derived from an EMBL/GenBank/DDBJ whole genome shotgun (WGS) entry which is preliminary data.</text>
</comment>
<sequence length="853" mass="94159">MNFTAVGLENPPPHRPPHAKGTSNTSSALPPLLPVNAEIPTPPRRDIDDLVSLSSRSPRSVSWLHLDKTQQQPTQVASWPLTFAPGSPKRGQADTVLEIDSCSPISPKVRKVHTRTRLVDDSRTRPALLQELQIFLHAELDGGGKESSEAKSTPSLRRLQVAREALGRLIAGFSVYAPVLTRIRDEYENAVESLHAKSLMVPGLQTRLQSVETHCLRQLSTCNVEAKARSLKLKRRLADTQALVAASAAENARLTAALGVEKEKAAHVESKLAEFQRSTLALTNSVRRHDESLRAGHERSLEDARALQRVTARYYHACDELAELKQTVAALEEQGNGEHVAADKNTIALLTREIQDLSKALATAGSARQPKSALTQQEENESSHVALNHAFVRALDTFGVTLKLSELLTSIAKAVTIPEGIDGTAEIIVRKLRQAQQLQFALLAPKIEPGGDQQSPLIFLTEPAELLDFNAATAEQIVTSGIPSTSMSGDFLPGRGLSEDVPQYLQHDGIVRNLFLPRVKIEQLVSQVWDQLDELVRATHNRGAGRAAASSSNETALSSSNGGSALEMALERCMQRARDNRADRTELAYNFLDGLERFNKQSSTCRLFHLVFNEELPIEVRGDQARELSRLYDALVVVDRDRHFADSTSSGEEANLSAIPLPPGRVSLADVVRTLRLTFPWKSDAALSQLHRALLADMRGQPQVDYAALLTSAPHSNAGTGAKPAGVRSKQAHPKWQFSECLKMQRLDDLLAFRHHLQHQIRRRLQTEEMKPNELPEDDSEAQMITLHDVRDCLQKADPAMTEQDLTRILVGLSGLSVRELLTHDDMVLDARQVLRRLPTMLLRPASRFNSEQ</sequence>
<evidence type="ECO:0000259" key="3">
    <source>
        <dbReference type="Pfam" id="PF15739"/>
    </source>
</evidence>
<dbReference type="PANTHER" id="PTHR16306:SF0">
    <property type="entry name" value="TRANSLIN-ASSOCIATED FACTOR X-INTERACTING PROTEIN 1"/>
    <property type="match status" value="1"/>
</dbReference>
<gene>
    <name evidence="4" type="primary">TSNAXIP1_2</name>
    <name evidence="4" type="ORF">PHYBOEH_009663</name>
</gene>
<dbReference type="PANTHER" id="PTHR16306">
    <property type="entry name" value="TRANSLIN-ASSOCIATED FACTOR X-INTERACTING PROTEIN 1"/>
    <property type="match status" value="1"/>
</dbReference>
<protein>
    <submittedName>
        <fullName evidence="4">Translin-associated factor X-interacting protein 1</fullName>
    </submittedName>
</protein>
<dbReference type="EMBL" id="JAGDFL010000617">
    <property type="protein sequence ID" value="KAG7384034.1"/>
    <property type="molecule type" value="Genomic_DNA"/>
</dbReference>
<dbReference type="OrthoDB" id="261426at2759"/>
<evidence type="ECO:0000313" key="5">
    <source>
        <dbReference type="Proteomes" id="UP000693981"/>
    </source>
</evidence>
<keyword evidence="5" id="KW-1185">Reference proteome</keyword>
<accession>A0A8T1VWU6</accession>
<dbReference type="GO" id="GO:0005737">
    <property type="term" value="C:cytoplasm"/>
    <property type="evidence" value="ECO:0007669"/>
    <property type="project" value="TreeGrafter"/>
</dbReference>
<organism evidence="4 5">
    <name type="scientific">Phytophthora boehmeriae</name>
    <dbReference type="NCBI Taxonomy" id="109152"/>
    <lineage>
        <taxon>Eukaryota</taxon>
        <taxon>Sar</taxon>
        <taxon>Stramenopiles</taxon>
        <taxon>Oomycota</taxon>
        <taxon>Peronosporomycetes</taxon>
        <taxon>Peronosporales</taxon>
        <taxon>Peronosporaceae</taxon>
        <taxon>Phytophthora</taxon>
    </lineage>
</organism>
<evidence type="ECO:0000313" key="4">
    <source>
        <dbReference type="EMBL" id="KAG7384034.1"/>
    </source>
</evidence>
<feature type="domain" description="Translin-associated factor X-interacting protein 1 N-terminal" evidence="3">
    <location>
        <begin position="149"/>
        <end position="231"/>
    </location>
</feature>
<evidence type="ECO:0000256" key="1">
    <source>
        <dbReference type="ARBA" id="ARBA00023054"/>
    </source>
</evidence>